<dbReference type="AlphaFoldDB" id="A0A8B6FUW4"/>
<keyword evidence="4" id="KW-1185">Reference proteome</keyword>
<dbReference type="Gene3D" id="3.10.100.10">
    <property type="entry name" value="Mannose-Binding Protein A, subunit A"/>
    <property type="match status" value="1"/>
</dbReference>
<dbReference type="SMART" id="SM00034">
    <property type="entry name" value="CLECT"/>
    <property type="match status" value="1"/>
</dbReference>
<reference evidence="3" key="1">
    <citation type="submission" date="2018-11" db="EMBL/GenBank/DDBJ databases">
        <authorList>
            <person name="Alioto T."/>
            <person name="Alioto T."/>
        </authorList>
    </citation>
    <scope>NUCLEOTIDE SEQUENCE</scope>
</reference>
<proteinExistence type="predicted"/>
<dbReference type="SUPFAM" id="SSF56436">
    <property type="entry name" value="C-type lectin-like"/>
    <property type="match status" value="1"/>
</dbReference>
<organism evidence="3 4">
    <name type="scientific">Mytilus galloprovincialis</name>
    <name type="common">Mediterranean mussel</name>
    <dbReference type="NCBI Taxonomy" id="29158"/>
    <lineage>
        <taxon>Eukaryota</taxon>
        <taxon>Metazoa</taxon>
        <taxon>Spiralia</taxon>
        <taxon>Lophotrochozoa</taxon>
        <taxon>Mollusca</taxon>
        <taxon>Bivalvia</taxon>
        <taxon>Autobranchia</taxon>
        <taxon>Pteriomorphia</taxon>
        <taxon>Mytilida</taxon>
        <taxon>Mytiloidea</taxon>
        <taxon>Mytilidae</taxon>
        <taxon>Mytilinae</taxon>
        <taxon>Mytilus</taxon>
    </lineage>
</organism>
<dbReference type="InterPro" id="IPR001304">
    <property type="entry name" value="C-type_lectin-like"/>
</dbReference>
<dbReference type="Proteomes" id="UP000596742">
    <property type="component" value="Unassembled WGS sequence"/>
</dbReference>
<evidence type="ECO:0000259" key="2">
    <source>
        <dbReference type="PROSITE" id="PS50041"/>
    </source>
</evidence>
<sequence length="127" mass="14729">RNVVLMLKPKTDGGLFDGTSTESCKCLGGNLLELETSDENEFIKNDLKTLNTEVEGYWIGGYNFNQDQDMEWISKPNQLMPFTDMESGQPNHPRTQSCMMIWRDFNFLWGDHTCDTLLLYICEFELQ</sequence>
<evidence type="ECO:0000256" key="1">
    <source>
        <dbReference type="ARBA" id="ARBA00023157"/>
    </source>
</evidence>
<dbReference type="EMBL" id="UYJE01007280">
    <property type="protein sequence ID" value="VDI53195.1"/>
    <property type="molecule type" value="Genomic_DNA"/>
</dbReference>
<name>A0A8B6FUW4_MYTGA</name>
<accession>A0A8B6FUW4</accession>
<comment type="caution">
    <text evidence="3">The sequence shown here is derived from an EMBL/GenBank/DDBJ whole genome shotgun (WGS) entry which is preliminary data.</text>
</comment>
<dbReference type="InterPro" id="IPR016187">
    <property type="entry name" value="CTDL_fold"/>
</dbReference>
<evidence type="ECO:0000313" key="4">
    <source>
        <dbReference type="Proteomes" id="UP000596742"/>
    </source>
</evidence>
<dbReference type="OrthoDB" id="6162243at2759"/>
<dbReference type="InterPro" id="IPR016186">
    <property type="entry name" value="C-type_lectin-like/link_sf"/>
</dbReference>
<dbReference type="InterPro" id="IPR018378">
    <property type="entry name" value="C-type_lectin_CS"/>
</dbReference>
<dbReference type="PROSITE" id="PS50041">
    <property type="entry name" value="C_TYPE_LECTIN_2"/>
    <property type="match status" value="1"/>
</dbReference>
<dbReference type="CDD" id="cd00037">
    <property type="entry name" value="CLECT"/>
    <property type="match status" value="1"/>
</dbReference>
<gene>
    <name evidence="3" type="ORF">MGAL_10B073542</name>
</gene>
<dbReference type="PROSITE" id="PS00615">
    <property type="entry name" value="C_TYPE_LECTIN_1"/>
    <property type="match status" value="1"/>
</dbReference>
<dbReference type="Pfam" id="PF00059">
    <property type="entry name" value="Lectin_C"/>
    <property type="match status" value="1"/>
</dbReference>
<protein>
    <recommendedName>
        <fullName evidence="2">C-type lectin domain-containing protein</fullName>
    </recommendedName>
</protein>
<feature type="domain" description="C-type lectin" evidence="2">
    <location>
        <begin position="20"/>
        <end position="123"/>
    </location>
</feature>
<feature type="non-terminal residue" evidence="3">
    <location>
        <position position="127"/>
    </location>
</feature>
<keyword evidence="1" id="KW-1015">Disulfide bond</keyword>
<evidence type="ECO:0000313" key="3">
    <source>
        <dbReference type="EMBL" id="VDI53195.1"/>
    </source>
</evidence>